<dbReference type="InterPro" id="IPR005824">
    <property type="entry name" value="KOW"/>
</dbReference>
<dbReference type="InterPro" id="IPR011590">
    <property type="entry name" value="Spt5_arc"/>
</dbReference>
<organism evidence="8 9">
    <name type="scientific">Candidatus Iainarchaeum sp</name>
    <dbReference type="NCBI Taxonomy" id="3101447"/>
    <lineage>
        <taxon>Archaea</taxon>
        <taxon>Candidatus Iainarchaeota</taxon>
        <taxon>Candidatus Iainarchaeia</taxon>
        <taxon>Candidatus Iainarchaeales</taxon>
        <taxon>Candidatus Iainarchaeaceae</taxon>
        <taxon>Candidatus Iainarchaeum</taxon>
    </lineage>
</organism>
<dbReference type="InterPro" id="IPR006645">
    <property type="entry name" value="NGN-like_dom"/>
</dbReference>
<dbReference type="AlphaFoldDB" id="A0A8T4C845"/>
<proteinExistence type="inferred from homology"/>
<comment type="subunit">
    <text evidence="4">Heterodimer composed of Spt4 and Spt5. Interacts with RNA polymerase (RNAP).</text>
</comment>
<evidence type="ECO:0000256" key="2">
    <source>
        <dbReference type="ARBA" id="ARBA00023015"/>
    </source>
</evidence>
<keyword evidence="8" id="KW-0251">Elongation factor</keyword>
<dbReference type="GO" id="GO:0003746">
    <property type="term" value="F:translation elongation factor activity"/>
    <property type="evidence" value="ECO:0007669"/>
    <property type="project" value="UniProtKB-KW"/>
</dbReference>
<sequence>MPSILLYQTAWYYPLEEKTMIYTIRTATGQESLVADILAAKAVKEGLEIYSITVMPGLKGYVMVEANDENTVQRGIVGNNLVKGRGVVSGQVKIEELTGVLSNKPLMDSIKPDQKVELISGPFKGEKARVIRVNDNKEEVTVELLEATVKIPVTIKAEHIRVIKE</sequence>
<protein>
    <recommendedName>
        <fullName evidence="4 5">Transcription elongation factor Spt5</fullName>
    </recommendedName>
</protein>
<keyword evidence="8" id="KW-0648">Protein biosynthesis</keyword>
<comment type="similarity">
    <text evidence="4">Belongs to the archaeal Spt5 family.</text>
</comment>
<dbReference type="CDD" id="cd06091">
    <property type="entry name" value="KOW_NusG"/>
    <property type="match status" value="1"/>
</dbReference>
<evidence type="ECO:0000256" key="5">
    <source>
        <dbReference type="NCBIfam" id="TIGR00405"/>
    </source>
</evidence>
<comment type="similarity">
    <text evidence="1">Belongs to the SPT5 family.</text>
</comment>
<dbReference type="InterPro" id="IPR036735">
    <property type="entry name" value="NGN_dom_sf"/>
</dbReference>
<dbReference type="GO" id="GO:0006355">
    <property type="term" value="P:regulation of DNA-templated transcription"/>
    <property type="evidence" value="ECO:0007669"/>
    <property type="project" value="UniProtKB-UniRule"/>
</dbReference>
<evidence type="ECO:0000313" key="8">
    <source>
        <dbReference type="EMBL" id="MBM3282110.1"/>
    </source>
</evidence>
<comment type="function">
    <text evidence="4">Stimulates transcription elongation.</text>
</comment>
<dbReference type="GO" id="GO:0006354">
    <property type="term" value="P:DNA-templated transcription elongation"/>
    <property type="evidence" value="ECO:0007669"/>
    <property type="project" value="InterPro"/>
</dbReference>
<dbReference type="Gene3D" id="3.30.70.940">
    <property type="entry name" value="NusG, N-terminal domain"/>
    <property type="match status" value="1"/>
</dbReference>
<comment type="caution">
    <text evidence="8">The sequence shown here is derived from an EMBL/GenBank/DDBJ whole genome shotgun (WGS) entry which is preliminary data.</text>
</comment>
<dbReference type="NCBIfam" id="TIGR00405">
    <property type="entry name" value="KOW_elon_Spt5"/>
    <property type="match status" value="1"/>
</dbReference>
<evidence type="ECO:0000259" key="7">
    <source>
        <dbReference type="SMART" id="SM00739"/>
    </source>
</evidence>
<accession>A0A8T4C845</accession>
<dbReference type="InterPro" id="IPR008991">
    <property type="entry name" value="Translation_prot_SH3-like_sf"/>
</dbReference>
<evidence type="ECO:0000256" key="4">
    <source>
        <dbReference type="HAMAP-Rule" id="MF_00950"/>
    </source>
</evidence>
<dbReference type="EMBL" id="VGJJ01000010">
    <property type="protein sequence ID" value="MBM3282110.1"/>
    <property type="molecule type" value="Genomic_DNA"/>
</dbReference>
<keyword evidence="3 4" id="KW-0804">Transcription</keyword>
<dbReference type="Pfam" id="PF03439">
    <property type="entry name" value="Spt5-NGN"/>
    <property type="match status" value="1"/>
</dbReference>
<name>A0A8T4C845_9ARCH</name>
<dbReference type="SMART" id="SM00738">
    <property type="entry name" value="NGN"/>
    <property type="match status" value="1"/>
</dbReference>
<evidence type="ECO:0000313" key="9">
    <source>
        <dbReference type="Proteomes" id="UP000774699"/>
    </source>
</evidence>
<feature type="domain" description="KOW" evidence="7">
    <location>
        <begin position="109"/>
        <end position="136"/>
    </location>
</feature>
<dbReference type="Gene3D" id="2.30.30.30">
    <property type="match status" value="1"/>
</dbReference>
<dbReference type="Proteomes" id="UP000774699">
    <property type="component" value="Unassembled WGS sequence"/>
</dbReference>
<feature type="domain" description="NusG-like N-terminal" evidence="6">
    <location>
        <begin position="18"/>
        <end position="104"/>
    </location>
</feature>
<evidence type="ECO:0000256" key="1">
    <source>
        <dbReference type="ARBA" id="ARBA00006956"/>
    </source>
</evidence>
<evidence type="ECO:0000259" key="6">
    <source>
        <dbReference type="SMART" id="SM00738"/>
    </source>
</evidence>
<keyword evidence="2 4" id="KW-0805">Transcription regulation</keyword>
<dbReference type="Pfam" id="PF00467">
    <property type="entry name" value="KOW"/>
    <property type="match status" value="1"/>
</dbReference>
<gene>
    <name evidence="4" type="primary">spt5</name>
    <name evidence="8" type="ORF">FJY86_02090</name>
</gene>
<reference evidence="8" key="1">
    <citation type="submission" date="2019-03" db="EMBL/GenBank/DDBJ databases">
        <title>Lake Tanganyika Metagenome-Assembled Genomes (MAGs).</title>
        <authorList>
            <person name="Tran P."/>
        </authorList>
    </citation>
    <scope>NUCLEOTIDE SEQUENCE</scope>
    <source>
        <strain evidence="8">M_DeepCast_50m_m2_156</strain>
    </source>
</reference>
<dbReference type="SUPFAM" id="SSF50104">
    <property type="entry name" value="Translation proteins SH3-like domain"/>
    <property type="match status" value="1"/>
</dbReference>
<dbReference type="HAMAP" id="MF_00950">
    <property type="entry name" value="Spt5_arch"/>
    <property type="match status" value="1"/>
</dbReference>
<dbReference type="InterPro" id="IPR014722">
    <property type="entry name" value="Rib_uL2_dom2"/>
</dbReference>
<dbReference type="SMART" id="SM00739">
    <property type="entry name" value="KOW"/>
    <property type="match status" value="1"/>
</dbReference>
<evidence type="ECO:0000256" key="3">
    <source>
        <dbReference type="ARBA" id="ARBA00023163"/>
    </source>
</evidence>
<dbReference type="InterPro" id="IPR005100">
    <property type="entry name" value="NGN-domain"/>
</dbReference>